<dbReference type="Proteomes" id="UP000562395">
    <property type="component" value="Unassembled WGS sequence"/>
</dbReference>
<accession>A0A7W5ZSP9</accession>
<dbReference type="AlphaFoldDB" id="A0A7W5ZSP9"/>
<reference evidence="1 2" key="1">
    <citation type="submission" date="2020-08" db="EMBL/GenBank/DDBJ databases">
        <title>Genomic Encyclopedia of Type Strains, Phase IV (KMG-IV): sequencing the most valuable type-strain genomes for metagenomic binning, comparative biology and taxonomic classification.</title>
        <authorList>
            <person name="Goeker M."/>
        </authorList>
    </citation>
    <scope>NUCLEOTIDE SEQUENCE [LARGE SCALE GENOMIC DNA]</scope>
    <source>
        <strain evidence="1 2">DSM 14552</strain>
    </source>
</reference>
<evidence type="ECO:0000313" key="2">
    <source>
        <dbReference type="Proteomes" id="UP000562395"/>
    </source>
</evidence>
<proteinExistence type="predicted"/>
<dbReference type="RefSeq" id="WP_343057054.1">
    <property type="nucleotide sequence ID" value="NZ_JACICY010000001.1"/>
</dbReference>
<evidence type="ECO:0000313" key="1">
    <source>
        <dbReference type="EMBL" id="MBB3859285.1"/>
    </source>
</evidence>
<dbReference type="EMBL" id="JACICY010000001">
    <property type="protein sequence ID" value="MBB3859285.1"/>
    <property type="molecule type" value="Genomic_DNA"/>
</dbReference>
<dbReference type="InterPro" id="IPR025515">
    <property type="entry name" value="DUF4403"/>
</dbReference>
<evidence type="ECO:0008006" key="3">
    <source>
        <dbReference type="Google" id="ProtNLM"/>
    </source>
</evidence>
<keyword evidence="2" id="KW-1185">Reference proteome</keyword>
<name>A0A7W5ZSP9_9SPHN</name>
<sequence length="460" mass="50047">MRANDAIKVEPQPSLISVPVEADLADLSRVLEREIPKQLWTIDKPGQTCVKSKGLDLGIATIKTPTIKCRIVGEVTRGPMALEGAGRDIRISIPLRAVIRVEDIGGVLKRETATADAVAHARVRLDLAEDWTPRGKVDITYDWRNTPHIEILGQRIDLTTDADRKLAPVLAKLERDLPGELGKLHLREAIGKAWNDAFTTVSLNRENPPVWMRITPRELQYGGYDVVGGKLRLQLGLQALTETFVGDRPTDPAPVPLPPMRRLQAKAGQLEFFLPVFADYRQLEPVLMRALTKRSARPFEVPGVGPVRARFKSAEIFGTKGGKIAVGLTFDAQPVAGGVTAGGTVWLTGKPVNAKDSRRVGFEDLAVSGATDMTGGDLAINLMNAPGVTQYVAAALAQDFERDYAKLLGKVDRAIETKREGNFLVQADLLRTRSGQLQAAGQGLYLPVWATGTASVRVVN</sequence>
<protein>
    <recommendedName>
        <fullName evidence="3">DUF4403 family protein</fullName>
    </recommendedName>
</protein>
<dbReference type="Pfam" id="PF14356">
    <property type="entry name" value="DUF4403"/>
    <property type="match status" value="1"/>
</dbReference>
<comment type="caution">
    <text evidence="1">The sequence shown here is derived from an EMBL/GenBank/DDBJ whole genome shotgun (WGS) entry which is preliminary data.</text>
</comment>
<gene>
    <name evidence="1" type="ORF">GGQ88_000525</name>
</gene>
<organism evidence="1 2">
    <name type="scientific">Novosphingobium hassiacum</name>
    <dbReference type="NCBI Taxonomy" id="173676"/>
    <lineage>
        <taxon>Bacteria</taxon>
        <taxon>Pseudomonadati</taxon>
        <taxon>Pseudomonadota</taxon>
        <taxon>Alphaproteobacteria</taxon>
        <taxon>Sphingomonadales</taxon>
        <taxon>Sphingomonadaceae</taxon>
        <taxon>Novosphingobium</taxon>
    </lineage>
</organism>